<dbReference type="AlphaFoldDB" id="A0AAW3ZRH0"/>
<organism evidence="2 3">
    <name type="scientific">Pseudomarimonas arenosa</name>
    <dbReference type="NCBI Taxonomy" id="2774145"/>
    <lineage>
        <taxon>Bacteria</taxon>
        <taxon>Pseudomonadati</taxon>
        <taxon>Pseudomonadota</taxon>
        <taxon>Gammaproteobacteria</taxon>
        <taxon>Lysobacterales</taxon>
        <taxon>Lysobacteraceae</taxon>
        <taxon>Pseudomarimonas</taxon>
    </lineage>
</organism>
<dbReference type="InterPro" id="IPR025965">
    <property type="entry name" value="FlgD/Vpr_Ig-like"/>
</dbReference>
<evidence type="ECO:0000313" key="3">
    <source>
        <dbReference type="Proteomes" id="UP000613768"/>
    </source>
</evidence>
<evidence type="ECO:0000313" key="2">
    <source>
        <dbReference type="EMBL" id="MBD8528140.1"/>
    </source>
</evidence>
<keyword evidence="3" id="KW-1185">Reference proteome</keyword>
<dbReference type="Pfam" id="PF13860">
    <property type="entry name" value="FlgD_ig"/>
    <property type="match status" value="1"/>
</dbReference>
<comment type="caution">
    <text evidence="2">The sequence shown here is derived from an EMBL/GenBank/DDBJ whole genome shotgun (WGS) entry which is preliminary data.</text>
</comment>
<reference evidence="2 3" key="1">
    <citation type="submission" date="2020-09" db="EMBL/GenBank/DDBJ databases">
        <title>Pseudoxanthomonas sp. CAU 1598 isolated from sand of Yaerae Beach.</title>
        <authorList>
            <person name="Kim W."/>
        </authorList>
    </citation>
    <scope>NUCLEOTIDE SEQUENCE [LARGE SCALE GENOMIC DNA]</scope>
    <source>
        <strain evidence="2 3">CAU 1598</strain>
    </source>
</reference>
<dbReference type="EMBL" id="JACYTR010000087">
    <property type="protein sequence ID" value="MBD8528140.1"/>
    <property type="molecule type" value="Genomic_DNA"/>
</dbReference>
<dbReference type="Proteomes" id="UP000613768">
    <property type="component" value="Unassembled WGS sequence"/>
</dbReference>
<accession>A0AAW3ZRH0</accession>
<proteinExistence type="predicted"/>
<name>A0AAW3ZRH0_9GAMM</name>
<protein>
    <recommendedName>
        <fullName evidence="1">FlgD/Vpr Ig-like domain-containing protein</fullName>
    </recommendedName>
</protein>
<dbReference type="Gene3D" id="2.60.40.4070">
    <property type="match status" value="1"/>
</dbReference>
<sequence>MVIDPSVSQAGNIEFTTNSADQLEVIIKKLTSGEVVYSEVLDSPSCGKKSFQWSGQTLAGQVLDDGVYVTAFRSTSGSQIVEHTEP</sequence>
<evidence type="ECO:0000259" key="1">
    <source>
        <dbReference type="Pfam" id="PF13860"/>
    </source>
</evidence>
<feature type="non-terminal residue" evidence="2">
    <location>
        <position position="86"/>
    </location>
</feature>
<dbReference type="RefSeq" id="WP_225444830.1">
    <property type="nucleotide sequence ID" value="NZ_JACYTR010000087.1"/>
</dbReference>
<feature type="domain" description="FlgD/Vpr Ig-like" evidence="1">
    <location>
        <begin position="11"/>
        <end position="76"/>
    </location>
</feature>
<gene>
    <name evidence="2" type="ORF">IFO71_20520</name>
</gene>